<dbReference type="EMBL" id="CP002156">
    <property type="protein sequence ID" value="ADM09779.1"/>
    <property type="molecule type" value="Genomic_DNA"/>
</dbReference>
<dbReference type="Pfam" id="PF05134">
    <property type="entry name" value="T2SSL"/>
    <property type="match status" value="1"/>
</dbReference>
<dbReference type="InterPro" id="IPR025691">
    <property type="entry name" value="GspL_pp_dom"/>
</dbReference>
<dbReference type="STRING" id="314260.PB2503_08619"/>
<evidence type="ECO:0000256" key="1">
    <source>
        <dbReference type="ARBA" id="ARBA00004377"/>
    </source>
</evidence>
<evidence type="ECO:0000259" key="11">
    <source>
        <dbReference type="Pfam" id="PF12693"/>
    </source>
</evidence>
<reference evidence="12 13" key="2">
    <citation type="journal article" date="2011" name="J. Bacteriol.">
        <title>Complete genome sequence of strain HTCC2503T of Parvularcula bermudensis, the type species of the order "Parvularculales" in the class Alphaproteobacteria.</title>
        <authorList>
            <person name="Oh H.M."/>
            <person name="Kang I."/>
            <person name="Vergin K.L."/>
            <person name="Kang D."/>
            <person name="Rhee K.H."/>
            <person name="Giovannoni S.J."/>
            <person name="Cho J.C."/>
        </authorList>
    </citation>
    <scope>NUCLEOTIDE SEQUENCE [LARGE SCALE GENOMIC DNA]</scope>
    <source>
        <strain evidence="13">ATCC BAA-594 / HTCC2503 / KCTC 12087</strain>
    </source>
</reference>
<dbReference type="AlphaFoldDB" id="E0TBQ8"/>
<feature type="domain" description="GspL cytoplasmic actin-ATPase-like" evidence="10">
    <location>
        <begin position="46"/>
        <end position="142"/>
    </location>
</feature>
<keyword evidence="13" id="KW-1185">Reference proteome</keyword>
<comment type="subcellular location">
    <subcellularLocation>
        <location evidence="1">Cell inner membrane</location>
        <topology evidence="1">Single-pass membrane protein</topology>
    </subcellularLocation>
</comment>
<evidence type="ECO:0000256" key="3">
    <source>
        <dbReference type="ARBA" id="ARBA00022448"/>
    </source>
</evidence>
<comment type="similarity">
    <text evidence="2">Belongs to the GSP L family.</text>
</comment>
<organism evidence="12 13">
    <name type="scientific">Parvularcula bermudensis (strain ATCC BAA-594 / HTCC2503 / KCTC 12087)</name>
    <dbReference type="NCBI Taxonomy" id="314260"/>
    <lineage>
        <taxon>Bacteria</taxon>
        <taxon>Pseudomonadati</taxon>
        <taxon>Pseudomonadota</taxon>
        <taxon>Alphaproteobacteria</taxon>
        <taxon>Parvularculales</taxon>
        <taxon>Parvularculaceae</taxon>
        <taxon>Parvularcula</taxon>
    </lineage>
</organism>
<keyword evidence="6" id="KW-0812">Transmembrane</keyword>
<dbReference type="GO" id="GO:0015628">
    <property type="term" value="P:protein secretion by the type II secretion system"/>
    <property type="evidence" value="ECO:0007669"/>
    <property type="project" value="InterPro"/>
</dbReference>
<dbReference type="GO" id="GO:0009276">
    <property type="term" value="C:Gram-negative-bacterium-type cell wall"/>
    <property type="evidence" value="ECO:0007669"/>
    <property type="project" value="InterPro"/>
</dbReference>
<keyword evidence="7" id="KW-0653">Protein transport</keyword>
<dbReference type="SUPFAM" id="SSF53067">
    <property type="entry name" value="Actin-like ATPase domain"/>
    <property type="match status" value="1"/>
</dbReference>
<reference evidence="13" key="1">
    <citation type="submission" date="2010-08" db="EMBL/GenBank/DDBJ databases">
        <title>Genome sequence of Parvularcula bermudensis HTCC2503.</title>
        <authorList>
            <person name="Kang D.-M."/>
            <person name="Oh H.-M."/>
            <person name="Cho J.-C."/>
        </authorList>
    </citation>
    <scope>NUCLEOTIDE SEQUENCE [LARGE SCALE GENOMIC DNA]</scope>
    <source>
        <strain evidence="13">ATCC BAA-594 / HTCC2503 / KCTC 12087</strain>
    </source>
</reference>
<evidence type="ECO:0000256" key="5">
    <source>
        <dbReference type="ARBA" id="ARBA00022519"/>
    </source>
</evidence>
<sequence>MTKAIILLPSAPEGGGLWAIGDREGVTQSGDWQGGDALPIELVVADDLTVILPGLKVATRRLALPVTGDKALESAARLAFEDILAEPVDRFHFAFGVTGHDGRRTVSAIPIDLIEGSLAYLRELELGPTAITVDHLAIAGEDARDHLLFSETATVAYLSDGAFTVPAEMGADLLALMPLAANADVTAAGGHPPKGGGADRSLPDRDALAAYWFGKVMAHRPPNALRGRFRRRTDWRGVGKRVRMPVALSLGVIALWLGGVAIEGMKYQRVADQLYDEAAARFSEAFPATPIRDLSRQASRLGGGATTDRFLPLSSRLAAALESHDEVQLEGLRYGQDGELVADLRFPNTAALEQVREDLRTGGITAREGETIRREADGSSVGQLFVGGAQ</sequence>
<name>E0TBQ8_PARBH</name>
<evidence type="ECO:0000313" key="13">
    <source>
        <dbReference type="Proteomes" id="UP000001302"/>
    </source>
</evidence>
<gene>
    <name evidence="12" type="ordered locus">PB2503_08619</name>
</gene>
<keyword evidence="3" id="KW-0813">Transport</keyword>
<accession>E0TBQ8</accession>
<dbReference type="GO" id="GO:0005886">
    <property type="term" value="C:plasma membrane"/>
    <property type="evidence" value="ECO:0007669"/>
    <property type="project" value="UniProtKB-SubCell"/>
</dbReference>
<dbReference type="Gene3D" id="3.30.420.380">
    <property type="match status" value="1"/>
</dbReference>
<evidence type="ECO:0000256" key="6">
    <source>
        <dbReference type="ARBA" id="ARBA00022692"/>
    </source>
</evidence>
<evidence type="ECO:0000256" key="7">
    <source>
        <dbReference type="ARBA" id="ARBA00022927"/>
    </source>
</evidence>
<dbReference type="GO" id="GO:0015627">
    <property type="term" value="C:type II protein secretion system complex"/>
    <property type="evidence" value="ECO:0007669"/>
    <property type="project" value="InterPro"/>
</dbReference>
<dbReference type="HOGENOM" id="CLU_041016_3_0_5"/>
<evidence type="ECO:0008006" key="14">
    <source>
        <dbReference type="Google" id="ProtNLM"/>
    </source>
</evidence>
<dbReference type="Gene3D" id="3.30.1360.100">
    <property type="entry name" value="General secretion pathway protein M, EpsM"/>
    <property type="match status" value="1"/>
</dbReference>
<dbReference type="RefSeq" id="WP_013300753.1">
    <property type="nucleotide sequence ID" value="NC_014414.1"/>
</dbReference>
<dbReference type="PIRSF" id="PIRSF015761">
    <property type="entry name" value="Protein_L"/>
    <property type="match status" value="1"/>
</dbReference>
<keyword evidence="8" id="KW-1133">Transmembrane helix</keyword>
<evidence type="ECO:0000313" key="12">
    <source>
        <dbReference type="EMBL" id="ADM09779.1"/>
    </source>
</evidence>
<keyword evidence="4" id="KW-1003">Cell membrane</keyword>
<dbReference type="InterPro" id="IPR007812">
    <property type="entry name" value="T2SS_protein-GspL"/>
</dbReference>
<feature type="domain" description="GspL periplasmic" evidence="11">
    <location>
        <begin position="243"/>
        <end position="377"/>
    </location>
</feature>
<dbReference type="eggNOG" id="COG3297">
    <property type="taxonomic scope" value="Bacteria"/>
</dbReference>
<dbReference type="NCBIfam" id="TIGR01709">
    <property type="entry name" value="typeII_sec_gspL"/>
    <property type="match status" value="1"/>
</dbReference>
<evidence type="ECO:0000259" key="10">
    <source>
        <dbReference type="Pfam" id="PF05134"/>
    </source>
</evidence>
<dbReference type="InterPro" id="IPR024230">
    <property type="entry name" value="GspL_cyto_dom"/>
</dbReference>
<evidence type="ECO:0000256" key="4">
    <source>
        <dbReference type="ARBA" id="ARBA00022475"/>
    </source>
</evidence>
<evidence type="ECO:0000256" key="2">
    <source>
        <dbReference type="ARBA" id="ARBA00005318"/>
    </source>
</evidence>
<evidence type="ECO:0000256" key="8">
    <source>
        <dbReference type="ARBA" id="ARBA00022989"/>
    </source>
</evidence>
<evidence type="ECO:0000256" key="9">
    <source>
        <dbReference type="ARBA" id="ARBA00023136"/>
    </source>
</evidence>
<dbReference type="KEGG" id="pbr:PB2503_08619"/>
<dbReference type="Pfam" id="PF12693">
    <property type="entry name" value="GspL_C"/>
    <property type="match status" value="1"/>
</dbReference>
<keyword evidence="5" id="KW-0997">Cell inner membrane</keyword>
<dbReference type="OrthoDB" id="8479085at2"/>
<dbReference type="InterPro" id="IPR043129">
    <property type="entry name" value="ATPase_NBD"/>
</dbReference>
<protein>
    <recommendedName>
        <fullName evidence="14">Type II secretion system protein L</fullName>
    </recommendedName>
</protein>
<proteinExistence type="inferred from homology"/>
<keyword evidence="9" id="KW-0472">Membrane</keyword>
<dbReference type="Proteomes" id="UP000001302">
    <property type="component" value="Chromosome"/>
</dbReference>